<organism evidence="1 2">
    <name type="scientific">Candidatus Falkowbacteria bacterium CG11_big_fil_rev_8_21_14_0_20_39_10</name>
    <dbReference type="NCBI Taxonomy" id="1974570"/>
    <lineage>
        <taxon>Bacteria</taxon>
        <taxon>Candidatus Falkowiibacteriota</taxon>
    </lineage>
</organism>
<comment type="caution">
    <text evidence="1">The sequence shown here is derived from an EMBL/GenBank/DDBJ whole genome shotgun (WGS) entry which is preliminary data.</text>
</comment>
<protein>
    <submittedName>
        <fullName evidence="1">Uncharacterized protein</fullName>
    </submittedName>
</protein>
<proteinExistence type="predicted"/>
<dbReference type="Proteomes" id="UP000230869">
    <property type="component" value="Unassembled WGS sequence"/>
</dbReference>
<gene>
    <name evidence="1" type="ORF">COV49_01680</name>
</gene>
<reference evidence="1 2" key="1">
    <citation type="submission" date="2017-09" db="EMBL/GenBank/DDBJ databases">
        <title>Depth-based differentiation of microbial function through sediment-hosted aquifers and enrichment of novel symbionts in the deep terrestrial subsurface.</title>
        <authorList>
            <person name="Probst A.J."/>
            <person name="Ladd B."/>
            <person name="Jarett J.K."/>
            <person name="Geller-Mcgrath D.E."/>
            <person name="Sieber C.M."/>
            <person name="Emerson J.B."/>
            <person name="Anantharaman K."/>
            <person name="Thomas B.C."/>
            <person name="Malmstrom R."/>
            <person name="Stieglmeier M."/>
            <person name="Klingl A."/>
            <person name="Woyke T."/>
            <person name="Ryan C.M."/>
            <person name="Banfield J.F."/>
        </authorList>
    </citation>
    <scope>NUCLEOTIDE SEQUENCE [LARGE SCALE GENOMIC DNA]</scope>
    <source>
        <strain evidence="1">CG11_big_fil_rev_8_21_14_0_20_39_10</strain>
    </source>
</reference>
<dbReference type="EMBL" id="PCWW01000028">
    <property type="protein sequence ID" value="PIR13590.1"/>
    <property type="molecule type" value="Genomic_DNA"/>
</dbReference>
<dbReference type="AlphaFoldDB" id="A0A2M6K9I1"/>
<accession>A0A2M6K9I1</accession>
<name>A0A2M6K9I1_9BACT</name>
<evidence type="ECO:0000313" key="1">
    <source>
        <dbReference type="EMBL" id="PIR13590.1"/>
    </source>
</evidence>
<evidence type="ECO:0000313" key="2">
    <source>
        <dbReference type="Proteomes" id="UP000230869"/>
    </source>
</evidence>
<sequence>MYNSYYEMHYEIFEGGKSLGVTKEKFPADNDQQAKIKAKNYINGQTLRVLAPRGKTMKLVKLFDPKGRPI</sequence>